<evidence type="ECO:0000256" key="1">
    <source>
        <dbReference type="SAM" id="MobiDB-lite"/>
    </source>
</evidence>
<keyword evidence="2" id="KW-0472">Membrane</keyword>
<proteinExistence type="predicted"/>
<feature type="transmembrane region" description="Helical" evidence="2">
    <location>
        <begin position="69"/>
        <end position="87"/>
    </location>
</feature>
<feature type="domain" description="General stress protein 17M-like" evidence="3">
    <location>
        <begin position="16"/>
        <end position="100"/>
    </location>
</feature>
<reference evidence="4 5" key="1">
    <citation type="submission" date="2023-06" db="EMBL/GenBank/DDBJ databases">
        <title>Microbacterium sp. nov., isolated from a waste landfill.</title>
        <authorList>
            <person name="Wen W."/>
        </authorList>
    </citation>
    <scope>NUCLEOTIDE SEQUENCE [LARGE SCALE GENOMIC DNA]</scope>
    <source>
        <strain evidence="4 5">ASV49</strain>
    </source>
</reference>
<evidence type="ECO:0000313" key="4">
    <source>
        <dbReference type="EMBL" id="MDL9980875.1"/>
    </source>
</evidence>
<dbReference type="RefSeq" id="WP_286289830.1">
    <property type="nucleotide sequence ID" value="NZ_JASXSZ010000005.1"/>
</dbReference>
<accession>A0ABT7N2D7</accession>
<keyword evidence="5" id="KW-1185">Reference proteome</keyword>
<dbReference type="Pfam" id="PF11181">
    <property type="entry name" value="YflT"/>
    <property type="match status" value="1"/>
</dbReference>
<name>A0ABT7N2D7_9MICO</name>
<dbReference type="EMBL" id="JASXSZ010000005">
    <property type="protein sequence ID" value="MDL9980875.1"/>
    <property type="molecule type" value="Genomic_DNA"/>
</dbReference>
<feature type="compositionally biased region" description="Basic and acidic residues" evidence="1">
    <location>
        <begin position="185"/>
        <end position="194"/>
    </location>
</feature>
<feature type="transmembrane region" description="Helical" evidence="2">
    <location>
        <begin position="93"/>
        <end position="118"/>
    </location>
</feature>
<gene>
    <name evidence="4" type="ORF">QSV35_16160</name>
</gene>
<keyword evidence="2" id="KW-1133">Transmembrane helix</keyword>
<keyword evidence="2" id="KW-0812">Transmembrane</keyword>
<sequence length="248" mass="25186">MTMMSGAVGAGGTGESVASFPTYEAAQKAVSTLIAGDIPAREIAIVGYGLRSVERVTGRLGYAAAARSGAINGVLLGLLFSAIFVLGSPSPSLALFLGVMFVGVAIGMLFSIMTYGIVRRRRDYASVMQVIADHYEVTVQETSIHRARQIIGGAPQAPAPNHAPSAPAAPTSAAPPAAPPAAPGEHTEPPRYGERIPATPAESETAPEPEPEPGNAQSAADAQAGDPSASNGGQDAGDAASDRPDDRD</sequence>
<protein>
    <recommendedName>
        <fullName evidence="3">General stress protein 17M-like domain-containing protein</fullName>
    </recommendedName>
</protein>
<evidence type="ECO:0000256" key="2">
    <source>
        <dbReference type="SAM" id="Phobius"/>
    </source>
</evidence>
<feature type="compositionally biased region" description="Low complexity" evidence="1">
    <location>
        <begin position="153"/>
        <end position="175"/>
    </location>
</feature>
<dbReference type="Proteomes" id="UP001235064">
    <property type="component" value="Unassembled WGS sequence"/>
</dbReference>
<comment type="caution">
    <text evidence="4">The sequence shown here is derived from an EMBL/GenBank/DDBJ whole genome shotgun (WGS) entry which is preliminary data.</text>
</comment>
<evidence type="ECO:0000313" key="5">
    <source>
        <dbReference type="Proteomes" id="UP001235064"/>
    </source>
</evidence>
<evidence type="ECO:0000259" key="3">
    <source>
        <dbReference type="Pfam" id="PF11181"/>
    </source>
</evidence>
<feature type="region of interest" description="Disordered" evidence="1">
    <location>
        <begin position="153"/>
        <end position="248"/>
    </location>
</feature>
<organism evidence="4 5">
    <name type="scientific">Microbacterium candidum</name>
    <dbReference type="NCBI Taxonomy" id="3041922"/>
    <lineage>
        <taxon>Bacteria</taxon>
        <taxon>Bacillati</taxon>
        <taxon>Actinomycetota</taxon>
        <taxon>Actinomycetes</taxon>
        <taxon>Micrococcales</taxon>
        <taxon>Microbacteriaceae</taxon>
        <taxon>Microbacterium</taxon>
    </lineage>
</organism>
<dbReference type="InterPro" id="IPR025889">
    <property type="entry name" value="GSP17M-like_dom"/>
</dbReference>